<dbReference type="Proteomes" id="UP000326554">
    <property type="component" value="Unassembled WGS sequence"/>
</dbReference>
<reference evidence="3 4" key="1">
    <citation type="submission" date="2019-09" db="EMBL/GenBank/DDBJ databases">
        <authorList>
            <person name="Park J.-S."/>
            <person name="Choi H.-J."/>
        </authorList>
    </citation>
    <scope>NUCLEOTIDE SEQUENCE [LARGE SCALE GENOMIC DNA]</scope>
    <source>
        <strain evidence="3 4">176SS1-4</strain>
    </source>
</reference>
<dbReference type="InterPro" id="IPR036259">
    <property type="entry name" value="MFS_trans_sf"/>
</dbReference>
<dbReference type="GO" id="GO:0005886">
    <property type="term" value="C:plasma membrane"/>
    <property type="evidence" value="ECO:0007669"/>
    <property type="project" value="TreeGrafter"/>
</dbReference>
<evidence type="ECO:0000313" key="4">
    <source>
        <dbReference type="Proteomes" id="UP000326554"/>
    </source>
</evidence>
<feature type="transmembrane region" description="Helical" evidence="2">
    <location>
        <begin position="20"/>
        <end position="41"/>
    </location>
</feature>
<dbReference type="PANTHER" id="PTHR11328:SF24">
    <property type="entry name" value="MAJOR FACILITATOR SUPERFAMILY (MFS) PROFILE DOMAIN-CONTAINING PROTEIN"/>
    <property type="match status" value="1"/>
</dbReference>
<feature type="transmembrane region" description="Helical" evidence="2">
    <location>
        <begin position="81"/>
        <end position="99"/>
    </location>
</feature>
<evidence type="ECO:0000256" key="2">
    <source>
        <dbReference type="SAM" id="Phobius"/>
    </source>
</evidence>
<feature type="transmembrane region" description="Helical" evidence="2">
    <location>
        <begin position="330"/>
        <end position="346"/>
    </location>
</feature>
<name>A0A5J5GN89_9RHOB</name>
<keyword evidence="2" id="KW-0472">Membrane</keyword>
<dbReference type="InterPro" id="IPR039672">
    <property type="entry name" value="MFS_2"/>
</dbReference>
<gene>
    <name evidence="3" type="ORF">F3S47_00820</name>
</gene>
<feature type="transmembrane region" description="Helical" evidence="2">
    <location>
        <begin position="178"/>
        <end position="200"/>
    </location>
</feature>
<dbReference type="Pfam" id="PF13347">
    <property type="entry name" value="MFS_2"/>
    <property type="match status" value="1"/>
</dbReference>
<dbReference type="GO" id="GO:0008643">
    <property type="term" value="P:carbohydrate transport"/>
    <property type="evidence" value="ECO:0007669"/>
    <property type="project" value="InterPro"/>
</dbReference>
<feature type="transmembrane region" description="Helical" evidence="2">
    <location>
        <begin position="111"/>
        <end position="130"/>
    </location>
</feature>
<feature type="transmembrane region" description="Helical" evidence="2">
    <location>
        <begin position="228"/>
        <end position="257"/>
    </location>
</feature>
<evidence type="ECO:0000313" key="3">
    <source>
        <dbReference type="EMBL" id="KAA9009846.1"/>
    </source>
</evidence>
<dbReference type="AlphaFoldDB" id="A0A5J5GN89"/>
<feature type="transmembrane region" description="Helical" evidence="2">
    <location>
        <begin position="269"/>
        <end position="293"/>
    </location>
</feature>
<organism evidence="3 4">
    <name type="scientific">Histidinibacterium aquaticum</name>
    <dbReference type="NCBI Taxonomy" id="2613962"/>
    <lineage>
        <taxon>Bacteria</taxon>
        <taxon>Pseudomonadati</taxon>
        <taxon>Pseudomonadota</taxon>
        <taxon>Alphaproteobacteria</taxon>
        <taxon>Rhodobacterales</taxon>
        <taxon>Paracoccaceae</taxon>
        <taxon>Histidinibacterium</taxon>
    </lineage>
</organism>
<keyword evidence="4" id="KW-1185">Reference proteome</keyword>
<comment type="caution">
    <text evidence="3">The sequence shown here is derived from an EMBL/GenBank/DDBJ whole genome shotgun (WGS) entry which is preliminary data.</text>
</comment>
<accession>A0A5J5GN89</accession>
<sequence>MTGSRTLTRAETAGWGLADMGIGCFVVVKQLLVFAFLTTYLGVPAAAAGWVTFAVLAFDVVTDPLVAVLSDRTRSRWGRRVPWIAAGAPLLALGIVAMFRVPEGMAWQANMGWVVAFFGLATVGFTFVAVPYGAMAGEMTRNAQERSSMTAWRMVFASLGLLVAGAVLPALAGDSREGYARAVLVIAPVILLTIWGMLWLTRRAPRIDVGPSTGAAEIARLVLGNRPFVVLVSLYGIQTLAVALIAAGLQLAALYLVADAGDGPLSGAVGALGMFSTLFASFVLGAVASQWLWVRASAAWGKTGALVAAVLLYIVVLGLIWRLLPAASPGPVAALFFLAGIANGGYQQIPWAMYPDLMDVTRNRSGAAVEGSFSAVWLFGQKVANAVAPLILGLVLARAGWQESTGGPVEQTPEALATLTWALTLLPAAIFALSILVLLTLYRAATRGLAAHA</sequence>
<keyword evidence="2" id="KW-1133">Transmembrane helix</keyword>
<feature type="transmembrane region" description="Helical" evidence="2">
    <location>
        <begin position="305"/>
        <end position="324"/>
    </location>
</feature>
<dbReference type="PANTHER" id="PTHR11328">
    <property type="entry name" value="MAJOR FACILITATOR SUPERFAMILY DOMAIN-CONTAINING PROTEIN"/>
    <property type="match status" value="1"/>
</dbReference>
<feature type="transmembrane region" description="Helical" evidence="2">
    <location>
        <begin position="383"/>
        <end position="401"/>
    </location>
</feature>
<dbReference type="RefSeq" id="WP_150443331.1">
    <property type="nucleotide sequence ID" value="NZ_VYQE01000001.1"/>
</dbReference>
<feature type="transmembrane region" description="Helical" evidence="2">
    <location>
        <begin position="151"/>
        <end position="172"/>
    </location>
</feature>
<comment type="similarity">
    <text evidence="1">Belongs to the sodium:galactoside symporter (TC 2.A.2) family.</text>
</comment>
<evidence type="ECO:0000256" key="1">
    <source>
        <dbReference type="ARBA" id="ARBA00009617"/>
    </source>
</evidence>
<keyword evidence="2" id="KW-0812">Transmembrane</keyword>
<feature type="transmembrane region" description="Helical" evidence="2">
    <location>
        <begin position="47"/>
        <end position="69"/>
    </location>
</feature>
<protein>
    <submittedName>
        <fullName evidence="3">MFS transporter</fullName>
    </submittedName>
</protein>
<feature type="transmembrane region" description="Helical" evidence="2">
    <location>
        <begin position="421"/>
        <end position="442"/>
    </location>
</feature>
<dbReference type="EMBL" id="VYQE01000001">
    <property type="protein sequence ID" value="KAA9009846.1"/>
    <property type="molecule type" value="Genomic_DNA"/>
</dbReference>
<dbReference type="GO" id="GO:0015293">
    <property type="term" value="F:symporter activity"/>
    <property type="evidence" value="ECO:0007669"/>
    <property type="project" value="InterPro"/>
</dbReference>
<dbReference type="SUPFAM" id="SSF103473">
    <property type="entry name" value="MFS general substrate transporter"/>
    <property type="match status" value="1"/>
</dbReference>
<dbReference type="Gene3D" id="1.20.1250.20">
    <property type="entry name" value="MFS general substrate transporter like domains"/>
    <property type="match status" value="1"/>
</dbReference>
<proteinExistence type="inferred from homology"/>